<feature type="domain" description="DUF1206" evidence="2">
    <location>
        <begin position="24"/>
        <end position="90"/>
    </location>
</feature>
<feature type="domain" description="DUF1206" evidence="2">
    <location>
        <begin position="202"/>
        <end position="269"/>
    </location>
</feature>
<keyword evidence="1" id="KW-0472">Membrane</keyword>
<dbReference type="Pfam" id="PF06724">
    <property type="entry name" value="DUF1206"/>
    <property type="match status" value="3"/>
</dbReference>
<evidence type="ECO:0000259" key="2">
    <source>
        <dbReference type="Pfam" id="PF06724"/>
    </source>
</evidence>
<dbReference type="InterPro" id="IPR009597">
    <property type="entry name" value="DUF1206"/>
</dbReference>
<dbReference type="EMBL" id="CP162511">
    <property type="protein sequence ID" value="XDI06714.1"/>
    <property type="molecule type" value="Genomic_DNA"/>
</dbReference>
<feature type="transmembrane region" description="Helical" evidence="1">
    <location>
        <begin position="25"/>
        <end position="47"/>
    </location>
</feature>
<feature type="domain" description="DUF1206" evidence="2">
    <location>
        <begin position="113"/>
        <end position="178"/>
    </location>
</feature>
<proteinExistence type="predicted"/>
<name>A0AB39BKD0_9MICO</name>
<dbReference type="AlphaFoldDB" id="A0AB39BKD0"/>
<dbReference type="RefSeq" id="WP_368499093.1">
    <property type="nucleotide sequence ID" value="NZ_CP162511.1"/>
</dbReference>
<evidence type="ECO:0000313" key="3">
    <source>
        <dbReference type="EMBL" id="XDI06714.1"/>
    </source>
</evidence>
<gene>
    <name evidence="3" type="ORF">ABFY20_06315</name>
</gene>
<accession>A0AB39BKD0</accession>
<keyword evidence="1" id="KW-0812">Transmembrane</keyword>
<reference evidence="3" key="1">
    <citation type="submission" date="2024-05" db="EMBL/GenBank/DDBJ databases">
        <title>Herbiconiux sp. A18JL235.</title>
        <authorList>
            <person name="Zhang G."/>
        </authorList>
    </citation>
    <scope>NUCLEOTIDE SEQUENCE</scope>
    <source>
        <strain evidence="3">A18JL235</strain>
    </source>
</reference>
<protein>
    <submittedName>
        <fullName evidence="3">DUF1206 domain-containing protein</fullName>
    </submittedName>
</protein>
<feature type="transmembrane region" description="Helical" evidence="1">
    <location>
        <begin position="198"/>
        <end position="225"/>
    </location>
</feature>
<feature type="transmembrane region" description="Helical" evidence="1">
    <location>
        <begin position="67"/>
        <end position="92"/>
    </location>
</feature>
<sequence>MANARTAVREASDSPVFQVVARSGFAVNGLIHLIVGGIAIGVAVSGGRGGEADPTGALKGIAQTPGGFVVLWVALVCLFALGLWQVAAAVLVPRGGDEPRDRMRRWGRRVTEAGKSLVYFALGATTLAVALGSRASSSESATDLSAQLLASPGGVFVLVAIGLAFAGAGIGFISIGVRRTFRKLIVVPEGAWGAAVTVLGLVGYIAKGIALGVVGVLLVVAALALDAERATGLDGALKSLVALPFGVAILIAVGIGLIAYGLYLIARTRLARF</sequence>
<keyword evidence="1" id="KW-1133">Transmembrane helix</keyword>
<organism evidence="3">
    <name type="scientific">Herbiconiux sp. A18JL235</name>
    <dbReference type="NCBI Taxonomy" id="3152363"/>
    <lineage>
        <taxon>Bacteria</taxon>
        <taxon>Bacillati</taxon>
        <taxon>Actinomycetota</taxon>
        <taxon>Actinomycetes</taxon>
        <taxon>Micrococcales</taxon>
        <taxon>Microbacteriaceae</taxon>
        <taxon>Herbiconiux</taxon>
    </lineage>
</organism>
<feature type="transmembrane region" description="Helical" evidence="1">
    <location>
        <begin position="153"/>
        <end position="177"/>
    </location>
</feature>
<feature type="transmembrane region" description="Helical" evidence="1">
    <location>
        <begin position="245"/>
        <end position="266"/>
    </location>
</feature>
<evidence type="ECO:0000256" key="1">
    <source>
        <dbReference type="SAM" id="Phobius"/>
    </source>
</evidence>
<feature type="transmembrane region" description="Helical" evidence="1">
    <location>
        <begin position="113"/>
        <end position="133"/>
    </location>
</feature>